<evidence type="ECO:0000256" key="6">
    <source>
        <dbReference type="ARBA" id="ARBA00023136"/>
    </source>
</evidence>
<dbReference type="CDD" id="cd06428">
    <property type="entry name" value="M1P_guanylylT_A_like_N"/>
    <property type="match status" value="1"/>
</dbReference>
<dbReference type="Proteomes" id="UP000479190">
    <property type="component" value="Unassembled WGS sequence"/>
</dbReference>
<feature type="compositionally biased region" description="Polar residues" evidence="8">
    <location>
        <begin position="1204"/>
        <end position="1227"/>
    </location>
</feature>
<dbReference type="Gene3D" id="3.90.550.10">
    <property type="entry name" value="Spore Coat Polysaccharide Biosynthesis Protein SpsA, Chain A"/>
    <property type="match status" value="1"/>
</dbReference>
<organism evidence="10 11">
    <name type="scientific">Trichogramma brassicae</name>
    <dbReference type="NCBI Taxonomy" id="86971"/>
    <lineage>
        <taxon>Eukaryota</taxon>
        <taxon>Metazoa</taxon>
        <taxon>Ecdysozoa</taxon>
        <taxon>Arthropoda</taxon>
        <taxon>Hexapoda</taxon>
        <taxon>Insecta</taxon>
        <taxon>Pterygota</taxon>
        <taxon>Neoptera</taxon>
        <taxon>Endopterygota</taxon>
        <taxon>Hymenoptera</taxon>
        <taxon>Apocrita</taxon>
        <taxon>Proctotrupomorpha</taxon>
        <taxon>Chalcidoidea</taxon>
        <taxon>Trichogrammatidae</taxon>
        <taxon>Trichogramma</taxon>
    </lineage>
</organism>
<dbReference type="PROSITE" id="PS50280">
    <property type="entry name" value="SET"/>
    <property type="match status" value="1"/>
</dbReference>
<sequence>MKAVILIGGPSKGTRFRPLSLDIPKPLFPIAGLPMIQHHVEACKKIPNLSEILIIGSYNSAEIHPFADEMSKQNCVQIRYLQEFTPLGTAGAMYHFRDQIKAGGEDSFFVFNGDVCSDFPLRELLRYHKSKKSQLTIMATEATRQQSLNYGCLILSEEGSVEHYVEKPSTFVSTLISCGAYIATNDIFQTMADVFYSDKSQGKESFSNGCHKEAGNISLEQDIMPKLITANKLFAMPIKNWWSQVKTAGSAIYVNRHYLALYKENNPERLASTKTNKCNIIDDVFIHPTASVDPTAVLGPNVSIGADAKIGPGVRIRESIVLESAHIEAHSCILYSIIGRESRIGEWARVEGTPCDPNPDRPFAKMENRPLFNNYGQLNSSATIIGSKVTLAPERILLNSIILPHKELNRDFKNEIVLCCAGKAGLAAIVSIVMQPAANDDREQQQPTTRATTQQHEFLPLCDVLFNIVSLASYFGDVVFDLAMAYALASHPQAPPLLFPLCIVFVVFSLFVSQLMSIKWYLWGARGKLSSTRTTSTTTTGIEQQQQVEKRASTDKWSLGCVLLLHASQVGVLWRYFKLFIPVDLAYVKHEVRELCVLRLIHAFCEAAPMLLLQVYVLAMYGPVATVVDGGGGESPSLGVAVTTAATAVTSSIVESTGPLVGQARQQLNDSKLAELTSVSAGLSLWSVCWAVASFSKGAARRRNLERLVLTWLGVLAQLVWRLGTVSARVGALVAYASVYGAHWMLVVMGLHWLSMLTWLLLTPDGLFHAGEKLGSVRKSLVAAMLAFVYVFAYVNLHETNHRQKMLIFYSVMLLENSLLVGVWAVGVGQTGEPATLLFSLAGLFLAGLCFMGLYYRYFHVRRLQYEANGRAQASDRDHGHGGGLNALYSEKSSSGGCYYDDKCNRKSKLSNSGIPGVFNCRFAVNPAVSGNANRKKKKPTSFVPPPTQLSIGFDANNPQSGKWPNNDGPQLIPFWKRPLSIASTTNTTQDEERSAKNETSTTTPATAEQQSIAASLSVNLIHEKLRAKKQQQLRELRAIQEEIKEGKIVPPPSVAVGSRSPLSQATTTTTTTIRPPLTNDKLVSPPACRTVAANWPPVKMHCLLLAGNPVPTYYETSALEQSVDQWQQQQQRLAVSSSNKRPQEPVPELLLAPNRLQSADRRYWAPAQLNVPPVEEDASDMDGSQISLPRNYALPQESRKQSKTTSASTVNGTCRSFYLPSTNSSDGDIDSADNEDETDTELRANGIVARSRPYVLESTVSPTRSHHQHQQFASNISNNNSPSTKLQEETKKQRREEESTQEEEDRRSFVPRPGTVSSSLVYSLIFQTSKKKRPSGGILRGPIIGGQVLRALLAQILAIYIYFFLLYIVCCTYMIKNWHTFSGSETEMPVNSLHSQQCTTTGSPSSRTQRQHLQLQLQHRRQHVRSARAKMCDESAAATACTPPAPLPLIPATTQQQQQQHEHQQQPPPQLVHHSLHHAAAGENNKFDGTMLKFLTHKLRSHSLNDESNQKVDDDHDSGTESDDEFQNGNDVGDELDTAMDSLDESSTARDSAVPSEADLGQSPSSTTTTTPSSILNYHCTLPPRQPPMLQAACSSSSGCSSTETPVPFDLALLGSLQAADQHSSEEELEVINGPNKVGPTPAEVAASSSSSRQVVAPTPVRARPTTSAPEKRKWSEANQQQRSSCDEADVGTAYSAPVSRLGRETGSGSSDEEIQGLCYSRSGSAFSQPVQFRSSPPQDAHRPVRSLSPPPKLFHASASAAVAAISSSSNLHRPRSRPRPHHHQSQPNLEPHHHFSSHHSHSQRSHQQQQQQHDEPVDMDVMPACSPRKRHRPPHKLPRPRLDFEKMQQMVDDKKLLGRHYVATRRIERGEIVIREDEPLLQGPPLETESICLECGDRLSSGDEGDFRPCDKCGWPLCSQCESHTKPECEFTQKYHKNGRVQTKPVPKMAHPAYRCVTVIRALMLRETEPRVSEKFMRLSGDCRASDKEDHLAVARFVKTFFSKYEESVDEIAKVSAIIQINAHELPICEPAQIAVYDLASFLEHCCQANCSKIFTDQGGLLIRASDTIEPGEHLSICYTDPLWSTQSRQMHLQVTKNFDCGCRRCQDPSEAATYFSGLLCPFCETKDAVMVREKVDDSTDGLGQGQMAEEKLECAKCRDKLDVAKAGLDDLLLEIGQKLHKLEKNSVEACRGFLKEHEPLLHRNHYYMVDVKMALAQLIGQEQGRGLGQISTDLLKEKIQLCDDLSELLLTLAPAEHRARGTILFELSAAYAEYARRESLLMPVLLKESKRSLDAAYELLKYEPDCLPEGKIAMAARKNLEELERVITRFDKMRLNPPTFP</sequence>
<feature type="compositionally biased region" description="Polar residues" evidence="8">
    <location>
        <begin position="998"/>
        <end position="1009"/>
    </location>
</feature>
<keyword evidence="11" id="KW-1185">Reference proteome</keyword>
<dbReference type="Gene3D" id="2.170.270.10">
    <property type="entry name" value="SET domain"/>
    <property type="match status" value="1"/>
</dbReference>
<feature type="compositionally biased region" description="Acidic residues" evidence="8">
    <location>
        <begin position="1521"/>
        <end position="1545"/>
    </location>
</feature>
<evidence type="ECO:0000259" key="9">
    <source>
        <dbReference type="PROSITE" id="PS50280"/>
    </source>
</evidence>
<keyword evidence="4 7" id="KW-0812">Transmembrane</keyword>
<feature type="compositionally biased region" description="Polar residues" evidence="8">
    <location>
        <begin position="1393"/>
        <end position="1409"/>
    </location>
</feature>
<feature type="compositionally biased region" description="Low complexity" evidence="8">
    <location>
        <begin position="1451"/>
        <end position="1460"/>
    </location>
</feature>
<comment type="subcellular location">
    <subcellularLocation>
        <location evidence="1 7">Membrane</location>
        <topology evidence="1 7">Multi-pass membrane protein</topology>
    </subcellularLocation>
</comment>
<keyword evidence="5 7" id="KW-1133">Transmembrane helix</keyword>
<evidence type="ECO:0000313" key="11">
    <source>
        <dbReference type="Proteomes" id="UP000479190"/>
    </source>
</evidence>
<feature type="region of interest" description="Disordered" evidence="8">
    <location>
        <begin position="1051"/>
        <end position="1079"/>
    </location>
</feature>
<name>A0A6H5IZT8_9HYME</name>
<dbReference type="Pfam" id="PF25087">
    <property type="entry name" value="GMPPB_C"/>
    <property type="match status" value="1"/>
</dbReference>
<dbReference type="Gene3D" id="1.10.220.160">
    <property type="match status" value="1"/>
</dbReference>
<feature type="transmembrane region" description="Helical" evidence="7">
    <location>
        <begin position="776"/>
        <end position="795"/>
    </location>
</feature>
<evidence type="ECO:0000256" key="3">
    <source>
        <dbReference type="ARBA" id="ARBA00008789"/>
    </source>
</evidence>
<feature type="compositionally biased region" description="Basic residues" evidence="8">
    <location>
        <begin position="1796"/>
        <end position="1806"/>
    </location>
</feature>
<protein>
    <recommendedName>
        <fullName evidence="7">XK-related protein</fullName>
    </recommendedName>
</protein>
<dbReference type="CDD" id="cd20071">
    <property type="entry name" value="SET_SMYD"/>
    <property type="match status" value="1"/>
</dbReference>
<feature type="compositionally biased region" description="Low complexity" evidence="8">
    <location>
        <begin position="1564"/>
        <end position="1575"/>
    </location>
</feature>
<feature type="region of interest" description="Disordered" evidence="8">
    <location>
        <begin position="1444"/>
        <end position="1472"/>
    </location>
</feature>
<feature type="compositionally biased region" description="Basic and acidic residues" evidence="8">
    <location>
        <begin position="1506"/>
        <end position="1520"/>
    </location>
</feature>
<evidence type="ECO:0000256" key="8">
    <source>
        <dbReference type="SAM" id="MobiDB-lite"/>
    </source>
</evidence>
<comment type="similarity">
    <text evidence="2">Belongs to the transferase hexapeptide repeat family.</text>
</comment>
<feature type="region of interest" description="Disordered" evidence="8">
    <location>
        <begin position="1175"/>
        <end position="1313"/>
    </location>
</feature>
<dbReference type="Gene3D" id="2.160.10.10">
    <property type="entry name" value="Hexapeptide repeat proteins"/>
    <property type="match status" value="1"/>
</dbReference>
<dbReference type="InterPro" id="IPR018629">
    <property type="entry name" value="XK-rel"/>
</dbReference>
<dbReference type="Pfam" id="PF09815">
    <property type="entry name" value="XK-related"/>
    <property type="match status" value="1"/>
</dbReference>
<feature type="compositionally biased region" description="Basic residues" evidence="8">
    <location>
        <begin position="1774"/>
        <end position="1786"/>
    </location>
</feature>
<reference evidence="10 11" key="1">
    <citation type="submission" date="2020-02" db="EMBL/GenBank/DDBJ databases">
        <authorList>
            <person name="Ferguson B K."/>
        </authorList>
    </citation>
    <scope>NUCLEOTIDE SEQUENCE [LARGE SCALE GENOMIC DNA]</scope>
</reference>
<dbReference type="InterPro" id="IPR001214">
    <property type="entry name" value="SET_dom"/>
</dbReference>
<feature type="transmembrane region" description="Helical" evidence="7">
    <location>
        <begin position="497"/>
        <end position="522"/>
    </location>
</feature>
<dbReference type="InterPro" id="IPR018357">
    <property type="entry name" value="Hexapep_transf_CS"/>
</dbReference>
<evidence type="ECO:0000313" key="10">
    <source>
        <dbReference type="EMBL" id="CAB0041470.1"/>
    </source>
</evidence>
<evidence type="ECO:0000256" key="5">
    <source>
        <dbReference type="ARBA" id="ARBA00022989"/>
    </source>
</evidence>
<feature type="transmembrane region" description="Helical" evidence="7">
    <location>
        <begin position="733"/>
        <end position="756"/>
    </location>
</feature>
<dbReference type="GO" id="GO:0005886">
    <property type="term" value="C:plasma membrane"/>
    <property type="evidence" value="ECO:0007669"/>
    <property type="project" value="UniProtKB-ARBA"/>
</dbReference>
<feature type="region of interest" description="Disordered" evidence="8">
    <location>
        <begin position="1393"/>
        <end position="1412"/>
    </location>
</feature>
<dbReference type="GO" id="GO:0008276">
    <property type="term" value="F:protein methyltransferase activity"/>
    <property type="evidence" value="ECO:0007669"/>
    <property type="project" value="UniProtKB-ARBA"/>
</dbReference>
<feature type="transmembrane region" description="Helical" evidence="7">
    <location>
        <begin position="835"/>
        <end position="856"/>
    </location>
</feature>
<dbReference type="InterPro" id="IPR029044">
    <property type="entry name" value="Nucleotide-diphossugar_trans"/>
</dbReference>
<dbReference type="Pfam" id="PF00483">
    <property type="entry name" value="NTP_transferase"/>
    <property type="match status" value="1"/>
</dbReference>
<dbReference type="InterPro" id="IPR046341">
    <property type="entry name" value="SET_dom_sf"/>
</dbReference>
<evidence type="ECO:0000256" key="4">
    <source>
        <dbReference type="ARBA" id="ARBA00022692"/>
    </source>
</evidence>
<feature type="region of interest" description="Disordered" evidence="8">
    <location>
        <begin position="1131"/>
        <end position="1150"/>
    </location>
</feature>
<feature type="region of interest" description="Disordered" evidence="8">
    <location>
        <begin position="1506"/>
        <end position="1583"/>
    </location>
</feature>
<feature type="region of interest" description="Disordered" evidence="8">
    <location>
        <begin position="1621"/>
        <end position="1692"/>
    </location>
</feature>
<dbReference type="EMBL" id="CADCXV010001116">
    <property type="protein sequence ID" value="CAB0041470.1"/>
    <property type="molecule type" value="Genomic_DNA"/>
</dbReference>
<feature type="region of interest" description="Disordered" evidence="8">
    <location>
        <begin position="1697"/>
        <end position="1716"/>
    </location>
</feature>
<feature type="compositionally biased region" description="Polar residues" evidence="8">
    <location>
        <begin position="1729"/>
        <end position="1739"/>
    </location>
</feature>
<dbReference type="InterPro" id="IPR050486">
    <property type="entry name" value="Mannose-1P_guanyltransferase"/>
</dbReference>
<comment type="similarity">
    <text evidence="3 7">Belongs to the XK family.</text>
</comment>
<dbReference type="OrthoDB" id="285674at2759"/>
<feature type="region of interest" description="Disordered" evidence="8">
    <location>
        <begin position="1729"/>
        <end position="1841"/>
    </location>
</feature>
<dbReference type="Pfam" id="PF00856">
    <property type="entry name" value="SET"/>
    <property type="match status" value="1"/>
</dbReference>
<feature type="transmembrane region" description="Helical" evidence="7">
    <location>
        <begin position="1349"/>
        <end position="1370"/>
    </location>
</feature>
<gene>
    <name evidence="10" type="ORF">TBRA_LOCUS13138</name>
</gene>
<dbReference type="Gene3D" id="6.10.140.2220">
    <property type="match status" value="1"/>
</dbReference>
<dbReference type="GO" id="GO:0008170">
    <property type="term" value="F:N-methyltransferase activity"/>
    <property type="evidence" value="ECO:0007669"/>
    <property type="project" value="UniProtKB-ARBA"/>
</dbReference>
<evidence type="ECO:0000256" key="2">
    <source>
        <dbReference type="ARBA" id="ARBA00007274"/>
    </source>
</evidence>
<dbReference type="InterPro" id="IPR005835">
    <property type="entry name" value="NTP_transferase_dom"/>
</dbReference>
<feature type="compositionally biased region" description="Polar residues" evidence="8">
    <location>
        <begin position="1271"/>
        <end position="1286"/>
    </location>
</feature>
<dbReference type="InterPro" id="IPR056729">
    <property type="entry name" value="GMPPB_C"/>
</dbReference>
<dbReference type="SUPFAM" id="SSF53448">
    <property type="entry name" value="Nucleotide-diphospho-sugar transferases"/>
    <property type="match status" value="1"/>
</dbReference>
<feature type="compositionally biased region" description="Basic residues" evidence="8">
    <location>
        <begin position="1829"/>
        <end position="1841"/>
    </location>
</feature>
<feature type="compositionally biased region" description="Acidic residues" evidence="8">
    <location>
        <begin position="1228"/>
        <end position="1240"/>
    </location>
</feature>
<proteinExistence type="inferred from homology"/>
<dbReference type="GO" id="GO:0008757">
    <property type="term" value="F:S-adenosylmethionine-dependent methyltransferase activity"/>
    <property type="evidence" value="ECO:0007669"/>
    <property type="project" value="UniProtKB-ARBA"/>
</dbReference>
<dbReference type="PANTHER" id="PTHR22572">
    <property type="entry name" value="SUGAR-1-PHOSPHATE GUANYL TRANSFERASE"/>
    <property type="match status" value="1"/>
</dbReference>
<feature type="domain" description="SET" evidence="9">
    <location>
        <begin position="1847"/>
        <end position="2082"/>
    </location>
</feature>
<evidence type="ECO:0000256" key="7">
    <source>
        <dbReference type="RuleBase" id="RU910716"/>
    </source>
</evidence>
<accession>A0A6H5IZT8</accession>
<keyword evidence="6 7" id="KW-0472">Membrane</keyword>
<feature type="region of interest" description="Disordered" evidence="8">
    <location>
        <begin position="985"/>
        <end position="1009"/>
    </location>
</feature>
<evidence type="ECO:0000256" key="1">
    <source>
        <dbReference type="ARBA" id="ARBA00004141"/>
    </source>
</evidence>
<feature type="compositionally biased region" description="Basic and acidic residues" evidence="8">
    <location>
        <begin position="1287"/>
        <end position="1309"/>
    </location>
</feature>
<feature type="compositionally biased region" description="Low complexity" evidence="8">
    <location>
        <begin position="1758"/>
        <end position="1773"/>
    </location>
</feature>
<dbReference type="SUPFAM" id="SSF82199">
    <property type="entry name" value="SET domain"/>
    <property type="match status" value="1"/>
</dbReference>
<dbReference type="PROSITE" id="PS00101">
    <property type="entry name" value="HEXAPEP_TRANSFERASES"/>
    <property type="match status" value="1"/>
</dbReference>
<feature type="transmembrane region" description="Helical" evidence="7">
    <location>
        <begin position="807"/>
        <end position="829"/>
    </location>
</feature>